<evidence type="ECO:0000313" key="4">
    <source>
        <dbReference type="EMBL" id="SPO05466.1"/>
    </source>
</evidence>
<dbReference type="PANTHER" id="PTHR32343:SF10">
    <property type="entry name" value="RNA-BINDING REGION RNP-1 DOMAIN-CONTAINING PROTEIN"/>
    <property type="match status" value="1"/>
</dbReference>
<feature type="region of interest" description="Disordered" evidence="2">
    <location>
        <begin position="222"/>
        <end position="263"/>
    </location>
</feature>
<keyword evidence="1" id="KW-0694">RNA-binding</keyword>
<dbReference type="GO" id="GO:0003723">
    <property type="term" value="F:RNA binding"/>
    <property type="evidence" value="ECO:0007669"/>
    <property type="project" value="UniProtKB-UniRule"/>
</dbReference>
<evidence type="ECO:0000259" key="3">
    <source>
        <dbReference type="PROSITE" id="PS50102"/>
    </source>
</evidence>
<dbReference type="PANTHER" id="PTHR32343">
    <property type="entry name" value="SERINE/ARGININE-RICH SPLICING FACTOR"/>
    <property type="match status" value="1"/>
</dbReference>
<dbReference type="Proteomes" id="UP001187682">
    <property type="component" value="Unassembled WGS sequence"/>
</dbReference>
<comment type="caution">
    <text evidence="4">The sequence shown here is derived from an EMBL/GenBank/DDBJ whole genome shotgun (WGS) entry which is preliminary data.</text>
</comment>
<feature type="domain" description="RRM" evidence="3">
    <location>
        <begin position="5"/>
        <end position="79"/>
    </location>
</feature>
<organism evidence="4 5">
    <name type="scientific">Cephalotrichum gorgonifer</name>
    <dbReference type="NCBI Taxonomy" id="2041049"/>
    <lineage>
        <taxon>Eukaryota</taxon>
        <taxon>Fungi</taxon>
        <taxon>Dikarya</taxon>
        <taxon>Ascomycota</taxon>
        <taxon>Pezizomycotina</taxon>
        <taxon>Sordariomycetes</taxon>
        <taxon>Hypocreomycetidae</taxon>
        <taxon>Microascales</taxon>
        <taxon>Microascaceae</taxon>
        <taxon>Cephalotrichum</taxon>
    </lineage>
</organism>
<name>A0AAE8N2Y6_9PEZI</name>
<dbReference type="EMBL" id="ONZQ02000013">
    <property type="protein sequence ID" value="SPO05466.1"/>
    <property type="molecule type" value="Genomic_DNA"/>
</dbReference>
<dbReference type="AlphaFoldDB" id="A0AAE8N2Y6"/>
<dbReference type="PROSITE" id="PS50102">
    <property type="entry name" value="RRM"/>
    <property type="match status" value="1"/>
</dbReference>
<dbReference type="InterPro" id="IPR000504">
    <property type="entry name" value="RRM_dom"/>
</dbReference>
<dbReference type="SMART" id="SM00360">
    <property type="entry name" value="RRM"/>
    <property type="match status" value="1"/>
</dbReference>
<protein>
    <submittedName>
        <fullName evidence="4">Related to actin cytoskeleton protein (VIP1)</fullName>
    </submittedName>
</protein>
<evidence type="ECO:0000313" key="5">
    <source>
        <dbReference type="Proteomes" id="UP001187682"/>
    </source>
</evidence>
<accession>A0AAE8N2Y6</accession>
<sequence length="263" mass="27441">MTAANTVEVKNIAAATADSEIKDFFSFCGKVSDFQVAPAAGETKSATVTFEKETALKTALLLNNTQLGGSTITVTSLVPEAADRDGSPAGHGEHPDEITQEMKPRARILAEYLASGYVIGDAALEGAIELDKRHGVTDKFLSTLQNLDAKYHATERAKATDESYGITSRGMNLLGGLGSYFEKAASHPTGKKIVNFYTDGSRQVQDIHAEAVRLAELKKEAHGGSARKASGLERVFGGGAPKEGAAASEKPASGSAEKPAGGA</sequence>
<dbReference type="SUPFAM" id="SSF54928">
    <property type="entry name" value="RNA-binding domain, RBD"/>
    <property type="match status" value="1"/>
</dbReference>
<evidence type="ECO:0000256" key="2">
    <source>
        <dbReference type="SAM" id="MobiDB-lite"/>
    </source>
</evidence>
<dbReference type="Gene3D" id="3.30.70.330">
    <property type="match status" value="1"/>
</dbReference>
<dbReference type="InterPro" id="IPR012677">
    <property type="entry name" value="Nucleotide-bd_a/b_plait_sf"/>
</dbReference>
<evidence type="ECO:0000256" key="1">
    <source>
        <dbReference type="PROSITE-ProRule" id="PRU00176"/>
    </source>
</evidence>
<proteinExistence type="predicted"/>
<keyword evidence="5" id="KW-1185">Reference proteome</keyword>
<gene>
    <name evidence="4" type="ORF">DNG_08153</name>
</gene>
<dbReference type="Pfam" id="PF00076">
    <property type="entry name" value="RRM_1"/>
    <property type="match status" value="1"/>
</dbReference>
<reference evidence="4" key="1">
    <citation type="submission" date="2018-03" db="EMBL/GenBank/DDBJ databases">
        <authorList>
            <person name="Guldener U."/>
        </authorList>
    </citation>
    <scope>NUCLEOTIDE SEQUENCE</scope>
</reference>
<dbReference type="InterPro" id="IPR035979">
    <property type="entry name" value="RBD_domain_sf"/>
</dbReference>